<dbReference type="SUPFAM" id="SSF52833">
    <property type="entry name" value="Thioredoxin-like"/>
    <property type="match status" value="1"/>
</dbReference>
<dbReference type="PROSITE" id="PS50405">
    <property type="entry name" value="GST_CTER"/>
    <property type="match status" value="1"/>
</dbReference>
<dbReference type="EMBL" id="JAUCMV010000001">
    <property type="protein sequence ID" value="KAK0428613.1"/>
    <property type="molecule type" value="Genomic_DNA"/>
</dbReference>
<dbReference type="GO" id="GO:0006749">
    <property type="term" value="P:glutathione metabolic process"/>
    <property type="evidence" value="ECO:0007669"/>
    <property type="project" value="TreeGrafter"/>
</dbReference>
<dbReference type="InterPro" id="IPR040079">
    <property type="entry name" value="Glutathione_S-Trfase"/>
</dbReference>
<evidence type="ECO:0000313" key="4">
    <source>
        <dbReference type="Proteomes" id="UP001175271"/>
    </source>
</evidence>
<dbReference type="AlphaFoldDB" id="A0AA39MCB5"/>
<dbReference type="SUPFAM" id="SSF47616">
    <property type="entry name" value="GST C-terminal domain-like"/>
    <property type="match status" value="1"/>
</dbReference>
<evidence type="ECO:0000259" key="2">
    <source>
        <dbReference type="PROSITE" id="PS50405"/>
    </source>
</evidence>
<dbReference type="InterPro" id="IPR004045">
    <property type="entry name" value="Glutathione_S-Trfase_N"/>
</dbReference>
<comment type="caution">
    <text evidence="3">The sequence shown here is derived from an EMBL/GenBank/DDBJ whole genome shotgun (WGS) entry which is preliminary data.</text>
</comment>
<sequence>MSNGTETSVILFSLPGRGRSETLRLMLIMMGKKFDDRRVTINEWREYKKREGLNEDAKLPVLRLKDNSHIVGAVEIGRHLAISLHLFGSSSAEQEEIESIVADVESLQPDLAPVLRATITKNDELRKECWNTYKEEILNPVLEKLTNKLDAKTFFVGDKVSWADFAVAEMLSRYATCFDSFFLSCHPILREHMRNLERMPMLKKYISERPRSAF</sequence>
<dbReference type="Gene3D" id="3.40.30.10">
    <property type="entry name" value="Glutaredoxin"/>
    <property type="match status" value="1"/>
</dbReference>
<evidence type="ECO:0000259" key="1">
    <source>
        <dbReference type="PROSITE" id="PS50404"/>
    </source>
</evidence>
<dbReference type="InterPro" id="IPR050213">
    <property type="entry name" value="GST_superfamily"/>
</dbReference>
<dbReference type="Gene3D" id="1.20.1050.10">
    <property type="match status" value="1"/>
</dbReference>
<accession>A0AA39MCB5</accession>
<name>A0AA39MCB5_9BILA</name>
<gene>
    <name evidence="3" type="ORF">QR680_010904</name>
</gene>
<dbReference type="Proteomes" id="UP001175271">
    <property type="component" value="Unassembled WGS sequence"/>
</dbReference>
<dbReference type="PANTHER" id="PTHR11571:SF153">
    <property type="entry name" value="GLUTATHIONE S-TRANSFERASE"/>
    <property type="match status" value="1"/>
</dbReference>
<evidence type="ECO:0008006" key="5">
    <source>
        <dbReference type="Google" id="ProtNLM"/>
    </source>
</evidence>
<dbReference type="GO" id="GO:0004364">
    <property type="term" value="F:glutathione transferase activity"/>
    <property type="evidence" value="ECO:0007669"/>
    <property type="project" value="TreeGrafter"/>
</dbReference>
<feature type="domain" description="GST C-terminal" evidence="2">
    <location>
        <begin position="90"/>
        <end position="214"/>
    </location>
</feature>
<dbReference type="Pfam" id="PF14497">
    <property type="entry name" value="GST_C_3"/>
    <property type="match status" value="1"/>
</dbReference>
<dbReference type="PANTHER" id="PTHR11571">
    <property type="entry name" value="GLUTATHIONE S-TRANSFERASE"/>
    <property type="match status" value="1"/>
</dbReference>
<feature type="domain" description="GST N-terminal" evidence="1">
    <location>
        <begin position="7"/>
        <end position="88"/>
    </location>
</feature>
<evidence type="ECO:0000313" key="3">
    <source>
        <dbReference type="EMBL" id="KAK0428613.1"/>
    </source>
</evidence>
<dbReference type="InterPro" id="IPR036249">
    <property type="entry name" value="Thioredoxin-like_sf"/>
</dbReference>
<proteinExistence type="predicted"/>
<reference evidence="3" key="1">
    <citation type="submission" date="2023-06" db="EMBL/GenBank/DDBJ databases">
        <title>Genomic analysis of the entomopathogenic nematode Steinernema hermaphroditum.</title>
        <authorList>
            <person name="Schwarz E.M."/>
            <person name="Heppert J.K."/>
            <person name="Baniya A."/>
            <person name="Schwartz H.T."/>
            <person name="Tan C.-H."/>
            <person name="Antoshechkin I."/>
            <person name="Sternberg P.W."/>
            <person name="Goodrich-Blair H."/>
            <person name="Dillman A.R."/>
        </authorList>
    </citation>
    <scope>NUCLEOTIDE SEQUENCE</scope>
    <source>
        <strain evidence="3">PS9179</strain>
        <tissue evidence="3">Whole animal</tissue>
    </source>
</reference>
<dbReference type="InterPro" id="IPR004046">
    <property type="entry name" value="GST_C"/>
</dbReference>
<protein>
    <recommendedName>
        <fullName evidence="5">Glutathione transferase</fullName>
    </recommendedName>
</protein>
<dbReference type="InterPro" id="IPR036282">
    <property type="entry name" value="Glutathione-S-Trfase_C_sf"/>
</dbReference>
<dbReference type="PROSITE" id="PS50404">
    <property type="entry name" value="GST_NTER"/>
    <property type="match status" value="1"/>
</dbReference>
<dbReference type="SFLD" id="SFLDS00019">
    <property type="entry name" value="Glutathione_Transferase_(cytos"/>
    <property type="match status" value="1"/>
</dbReference>
<dbReference type="FunFam" id="1.20.1050.10:FF:000078">
    <property type="entry name" value="Protein CBG04233"/>
    <property type="match status" value="1"/>
</dbReference>
<organism evidence="3 4">
    <name type="scientific">Steinernema hermaphroditum</name>
    <dbReference type="NCBI Taxonomy" id="289476"/>
    <lineage>
        <taxon>Eukaryota</taxon>
        <taxon>Metazoa</taxon>
        <taxon>Ecdysozoa</taxon>
        <taxon>Nematoda</taxon>
        <taxon>Chromadorea</taxon>
        <taxon>Rhabditida</taxon>
        <taxon>Tylenchina</taxon>
        <taxon>Panagrolaimomorpha</taxon>
        <taxon>Strongyloidoidea</taxon>
        <taxon>Steinernematidae</taxon>
        <taxon>Steinernema</taxon>
    </lineage>
</organism>
<keyword evidence="4" id="KW-1185">Reference proteome</keyword>
<dbReference type="InterPro" id="IPR010987">
    <property type="entry name" value="Glutathione-S-Trfase_C-like"/>
</dbReference>